<feature type="coiled-coil region" evidence="1">
    <location>
        <begin position="16"/>
        <end position="43"/>
    </location>
</feature>
<evidence type="ECO:0000256" key="1">
    <source>
        <dbReference type="SAM" id="Coils"/>
    </source>
</evidence>
<organism evidence="3 4">
    <name type="scientific">Pseudopithomyces chartarum</name>
    <dbReference type="NCBI Taxonomy" id="1892770"/>
    <lineage>
        <taxon>Eukaryota</taxon>
        <taxon>Fungi</taxon>
        <taxon>Dikarya</taxon>
        <taxon>Ascomycota</taxon>
        <taxon>Pezizomycotina</taxon>
        <taxon>Dothideomycetes</taxon>
        <taxon>Pleosporomycetidae</taxon>
        <taxon>Pleosporales</taxon>
        <taxon>Massarineae</taxon>
        <taxon>Didymosphaeriaceae</taxon>
        <taxon>Pseudopithomyces</taxon>
    </lineage>
</organism>
<feature type="region of interest" description="Disordered" evidence="2">
    <location>
        <begin position="133"/>
        <end position="409"/>
    </location>
</feature>
<feature type="compositionally biased region" description="Polar residues" evidence="2">
    <location>
        <begin position="308"/>
        <end position="326"/>
    </location>
</feature>
<keyword evidence="4" id="KW-1185">Reference proteome</keyword>
<evidence type="ECO:0000256" key="2">
    <source>
        <dbReference type="SAM" id="MobiDB-lite"/>
    </source>
</evidence>
<comment type="caution">
    <text evidence="3">The sequence shown here is derived from an EMBL/GenBank/DDBJ whole genome shotgun (WGS) entry which is preliminary data.</text>
</comment>
<proteinExistence type="predicted"/>
<feature type="compositionally biased region" description="Polar residues" evidence="2">
    <location>
        <begin position="345"/>
        <end position="361"/>
    </location>
</feature>
<protein>
    <submittedName>
        <fullName evidence="3">Uncharacterized protein</fullName>
    </submittedName>
</protein>
<feature type="compositionally biased region" description="Basic and acidic residues" evidence="2">
    <location>
        <begin position="465"/>
        <end position="476"/>
    </location>
</feature>
<dbReference type="EMBL" id="WVTA01000004">
    <property type="protein sequence ID" value="KAK3213969.1"/>
    <property type="molecule type" value="Genomic_DNA"/>
</dbReference>
<reference evidence="3 4" key="1">
    <citation type="submission" date="2021-02" db="EMBL/GenBank/DDBJ databases">
        <title>Genome assembly of Pseudopithomyces chartarum.</title>
        <authorList>
            <person name="Jauregui R."/>
            <person name="Singh J."/>
            <person name="Voisey C."/>
        </authorList>
    </citation>
    <scope>NUCLEOTIDE SEQUENCE [LARGE SCALE GENOMIC DNA]</scope>
    <source>
        <strain evidence="3 4">AGR01</strain>
    </source>
</reference>
<dbReference type="AlphaFoldDB" id="A0AAN6RKU4"/>
<feature type="compositionally biased region" description="Low complexity" evidence="2">
    <location>
        <begin position="258"/>
        <end position="273"/>
    </location>
</feature>
<gene>
    <name evidence="3" type="ORF">GRF29_28g1681476</name>
</gene>
<evidence type="ECO:0000313" key="3">
    <source>
        <dbReference type="EMBL" id="KAK3213969.1"/>
    </source>
</evidence>
<accession>A0AAN6RKU4</accession>
<keyword evidence="1" id="KW-0175">Coiled coil</keyword>
<feature type="region of interest" description="Disordered" evidence="2">
    <location>
        <begin position="451"/>
        <end position="488"/>
    </location>
</feature>
<evidence type="ECO:0000313" key="4">
    <source>
        <dbReference type="Proteomes" id="UP001280581"/>
    </source>
</evidence>
<dbReference type="Proteomes" id="UP001280581">
    <property type="component" value="Unassembled WGS sequence"/>
</dbReference>
<sequence>MLHVDPCLADVAGCSAEQLESLARSIEDKKQRLEADINAYIRQKQHELHLFQQELIAQYREMECGETNELAPKTEPGAAFQPSNKSPVAALPSPQQSPEISAEEKREEKAKRTKVHKREKELFGLITPIFLPLLDASDNSKERERKKRHKKKEGADASPPKRADLGSSGDAGSRQDHQEPSSNSSGKMEIESATSPDPMDSQKENQSSDSNKKPKRPVIKKSSLRNSSEKRRRKRVSLVIDGQTVLPADQIAEPQLMSPSETASSSASNSTASLEDTLDPRLRGPESLHSQSHNDPVHHSLTLPTHLPSASPTKHTGHTLPNSPDQSPMRESPPSSHTHLEYEPPQSTTRTYLDPSPSTDPTLIPRYASNAPIYADAPELAEEPEEEFSTYVGGLQGSGIDDMDQTGSLGYPSSVGASYMESYMASRPLSVRMAAAEKAGLSDAERRRLLNAGNARAASEEAEEVDQRHAHGKRDDDDMDIVGSMDDF</sequence>
<feature type="compositionally biased region" description="Basic residues" evidence="2">
    <location>
        <begin position="213"/>
        <end position="223"/>
    </location>
</feature>
<feature type="compositionally biased region" description="Basic and acidic residues" evidence="2">
    <location>
        <begin position="153"/>
        <end position="164"/>
    </location>
</feature>
<name>A0AAN6RKU4_9PLEO</name>
<feature type="compositionally biased region" description="Acidic residues" evidence="2">
    <location>
        <begin position="379"/>
        <end position="388"/>
    </location>
</feature>
<feature type="region of interest" description="Disordered" evidence="2">
    <location>
        <begin position="67"/>
        <end position="118"/>
    </location>
</feature>